<dbReference type="EMBL" id="HBJA01144462">
    <property type="protein sequence ID" value="CAE0838400.1"/>
    <property type="molecule type" value="Transcribed_RNA"/>
</dbReference>
<feature type="compositionally biased region" description="Low complexity" evidence="1">
    <location>
        <begin position="56"/>
        <end position="76"/>
    </location>
</feature>
<evidence type="ECO:0000313" key="2">
    <source>
        <dbReference type="EMBL" id="CAE0838400.1"/>
    </source>
</evidence>
<evidence type="ECO:0000256" key="1">
    <source>
        <dbReference type="SAM" id="MobiDB-lite"/>
    </source>
</evidence>
<protein>
    <submittedName>
        <fullName evidence="2">Uncharacterized protein</fullName>
    </submittedName>
</protein>
<name>A0A7S4GIX9_9EUGL</name>
<proteinExistence type="predicted"/>
<dbReference type="AlphaFoldDB" id="A0A7S4GIX9"/>
<feature type="region of interest" description="Disordered" evidence="1">
    <location>
        <begin position="13"/>
        <end position="91"/>
    </location>
</feature>
<sequence length="107" mass="11796">MSVPWTRAYIRHRAEGGQLEKRIRVHRGTVQGQDEATAARHTTGVQPGWDTKQESSAKSGPTSSSPVQSSQQSSPVIMGSKGQRHGRIMKDNGSRFVWIGYHRAVKA</sequence>
<accession>A0A7S4GIX9</accession>
<gene>
    <name evidence="2" type="ORF">EGYM00163_LOCUS49772</name>
</gene>
<feature type="compositionally biased region" description="Basic and acidic residues" evidence="1">
    <location>
        <begin position="13"/>
        <end position="22"/>
    </location>
</feature>
<organism evidence="2">
    <name type="scientific">Eutreptiella gymnastica</name>
    <dbReference type="NCBI Taxonomy" id="73025"/>
    <lineage>
        <taxon>Eukaryota</taxon>
        <taxon>Discoba</taxon>
        <taxon>Euglenozoa</taxon>
        <taxon>Euglenida</taxon>
        <taxon>Spirocuta</taxon>
        <taxon>Euglenophyceae</taxon>
        <taxon>Eutreptiales</taxon>
        <taxon>Eutreptiaceae</taxon>
        <taxon>Eutreptiella</taxon>
    </lineage>
</organism>
<reference evidence="2" key="1">
    <citation type="submission" date="2021-01" db="EMBL/GenBank/DDBJ databases">
        <authorList>
            <person name="Corre E."/>
            <person name="Pelletier E."/>
            <person name="Niang G."/>
            <person name="Scheremetjew M."/>
            <person name="Finn R."/>
            <person name="Kale V."/>
            <person name="Holt S."/>
            <person name="Cochrane G."/>
            <person name="Meng A."/>
            <person name="Brown T."/>
            <person name="Cohen L."/>
        </authorList>
    </citation>
    <scope>NUCLEOTIDE SEQUENCE</scope>
    <source>
        <strain evidence="2">CCMP1594</strain>
    </source>
</reference>